<evidence type="ECO:0000256" key="1">
    <source>
        <dbReference type="SAM" id="MobiDB-lite"/>
    </source>
</evidence>
<accession>A0A812NW29</accession>
<evidence type="ECO:0000313" key="3">
    <source>
        <dbReference type="Proteomes" id="UP000604046"/>
    </source>
</evidence>
<name>A0A812NW29_9DINO</name>
<comment type="caution">
    <text evidence="2">The sequence shown here is derived from an EMBL/GenBank/DDBJ whole genome shotgun (WGS) entry which is preliminary data.</text>
</comment>
<sequence length="184" mass="20084">MGWDFHQEVRCHQGDRRDGQGKARAVPPSSGHDEARYVSGPSSESIFATRYTDKCRMRVSSQGQSGGSDEELAQSARCCGSSGQNASDLLVRFCLSKMSAKFDFMDMGTCPEDAKSRKDLWLLGYLTRFGEGARVVPGPFATTSQDVGHRLFGEHHAPCRTLPQGKEGSVLKAKASGTNLRFMS</sequence>
<dbReference type="AlphaFoldDB" id="A0A812NW29"/>
<dbReference type="Proteomes" id="UP000604046">
    <property type="component" value="Unassembled WGS sequence"/>
</dbReference>
<evidence type="ECO:0000313" key="2">
    <source>
        <dbReference type="EMBL" id="CAE7339214.1"/>
    </source>
</evidence>
<feature type="compositionally biased region" description="Basic and acidic residues" evidence="1">
    <location>
        <begin position="1"/>
        <end position="21"/>
    </location>
</feature>
<reference evidence="2" key="1">
    <citation type="submission" date="2021-02" db="EMBL/GenBank/DDBJ databases">
        <authorList>
            <person name="Dougan E. K."/>
            <person name="Rhodes N."/>
            <person name="Thang M."/>
            <person name="Chan C."/>
        </authorList>
    </citation>
    <scope>NUCLEOTIDE SEQUENCE</scope>
</reference>
<feature type="region of interest" description="Disordered" evidence="1">
    <location>
        <begin position="1"/>
        <end position="41"/>
    </location>
</feature>
<organism evidence="2 3">
    <name type="scientific">Symbiodinium natans</name>
    <dbReference type="NCBI Taxonomy" id="878477"/>
    <lineage>
        <taxon>Eukaryota</taxon>
        <taxon>Sar</taxon>
        <taxon>Alveolata</taxon>
        <taxon>Dinophyceae</taxon>
        <taxon>Suessiales</taxon>
        <taxon>Symbiodiniaceae</taxon>
        <taxon>Symbiodinium</taxon>
    </lineage>
</organism>
<dbReference type="EMBL" id="CAJNDS010002122">
    <property type="protein sequence ID" value="CAE7339214.1"/>
    <property type="molecule type" value="Genomic_DNA"/>
</dbReference>
<protein>
    <submittedName>
        <fullName evidence="2">Uncharacterized protein</fullName>
    </submittedName>
</protein>
<proteinExistence type="predicted"/>
<gene>
    <name evidence="2" type="ORF">SNAT2548_LOCUS17751</name>
</gene>
<keyword evidence="3" id="KW-1185">Reference proteome</keyword>